<dbReference type="GO" id="GO:0005524">
    <property type="term" value="F:ATP binding"/>
    <property type="evidence" value="ECO:0007669"/>
    <property type="project" value="UniProtKB-KW"/>
</dbReference>
<dbReference type="AlphaFoldDB" id="A0A7D4C0D3"/>
<evidence type="ECO:0000256" key="10">
    <source>
        <dbReference type="ARBA" id="ARBA00068150"/>
    </source>
</evidence>
<dbReference type="InterPro" id="IPR001789">
    <property type="entry name" value="Sig_transdc_resp-reg_receiver"/>
</dbReference>
<feature type="domain" description="Response regulatory" evidence="14">
    <location>
        <begin position="585"/>
        <end position="700"/>
    </location>
</feature>
<reference evidence="15 16" key="1">
    <citation type="submission" date="2019-07" db="EMBL/GenBank/DDBJ databases">
        <title>Thalassofilum flectens gen. nov., sp. nov., a novel moderate thermophilic anaerobe from a shallow sea hot spring in Kunashir Island (Russia), representing a new family in the order Bacteroidales, and proposal of Thalassofilacea fam. nov.</title>
        <authorList>
            <person name="Kochetkova T.V."/>
            <person name="Podosokorskaya O.A."/>
            <person name="Novikov A."/>
            <person name="Elcheninov A.G."/>
            <person name="Toshchakov S.V."/>
            <person name="Kublanov I.V."/>
        </authorList>
    </citation>
    <scope>NUCLEOTIDE SEQUENCE [LARGE SCALE GENOMIC DNA]</scope>
    <source>
        <strain evidence="15 16">38-H</strain>
    </source>
</reference>
<dbReference type="EMBL" id="CP041345">
    <property type="protein sequence ID" value="QKG80064.1"/>
    <property type="molecule type" value="Genomic_DNA"/>
</dbReference>
<evidence type="ECO:0000256" key="12">
    <source>
        <dbReference type="SAM" id="Coils"/>
    </source>
</evidence>
<evidence type="ECO:0000256" key="3">
    <source>
        <dbReference type="ARBA" id="ARBA00022553"/>
    </source>
</evidence>
<keyword evidence="7" id="KW-0067">ATP-binding</keyword>
<proteinExistence type="predicted"/>
<protein>
    <recommendedName>
        <fullName evidence="10">Sensory/regulatory protein RpfC</fullName>
        <ecNumber evidence="2">2.7.13.3</ecNumber>
    </recommendedName>
</protein>
<dbReference type="InterPro" id="IPR003594">
    <property type="entry name" value="HATPase_dom"/>
</dbReference>
<evidence type="ECO:0000256" key="5">
    <source>
        <dbReference type="ARBA" id="ARBA00022741"/>
    </source>
</evidence>
<dbReference type="InterPro" id="IPR036890">
    <property type="entry name" value="HATPase_C_sf"/>
</dbReference>
<dbReference type="RefSeq" id="WP_173074446.1">
    <property type="nucleotide sequence ID" value="NZ_CP041345.1"/>
</dbReference>
<dbReference type="EC" id="2.7.13.3" evidence="2"/>
<dbReference type="InterPro" id="IPR003018">
    <property type="entry name" value="GAF"/>
</dbReference>
<dbReference type="PROSITE" id="PS50109">
    <property type="entry name" value="HIS_KIN"/>
    <property type="match status" value="1"/>
</dbReference>
<dbReference type="SUPFAM" id="SSF52172">
    <property type="entry name" value="CheY-like"/>
    <property type="match status" value="2"/>
</dbReference>
<dbReference type="PANTHER" id="PTHR43047">
    <property type="entry name" value="TWO-COMPONENT HISTIDINE PROTEIN KINASE"/>
    <property type="match status" value="1"/>
</dbReference>
<dbReference type="CDD" id="cd16922">
    <property type="entry name" value="HATPase_EvgS-ArcB-TorS-like"/>
    <property type="match status" value="1"/>
</dbReference>
<evidence type="ECO:0000256" key="4">
    <source>
        <dbReference type="ARBA" id="ARBA00022679"/>
    </source>
</evidence>
<feature type="coiled-coil region" evidence="12">
    <location>
        <begin position="286"/>
        <end position="334"/>
    </location>
</feature>
<dbReference type="KEGG" id="ttz:FHG85_07245"/>
<dbReference type="SMART" id="SM00388">
    <property type="entry name" value="HisKA"/>
    <property type="match status" value="1"/>
</dbReference>
<keyword evidence="8" id="KW-0902">Two-component regulatory system</keyword>
<dbReference type="PRINTS" id="PR00344">
    <property type="entry name" value="BCTRLSENSOR"/>
</dbReference>
<keyword evidence="5" id="KW-0547">Nucleotide-binding</keyword>
<dbReference type="PROSITE" id="PS50110">
    <property type="entry name" value="RESPONSE_REGULATORY"/>
    <property type="match status" value="2"/>
</dbReference>
<dbReference type="Gene3D" id="3.30.565.10">
    <property type="entry name" value="Histidine kinase-like ATPase, C-terminal domain"/>
    <property type="match status" value="1"/>
</dbReference>
<feature type="modified residue" description="4-aspartylphosphate" evidence="11">
    <location>
        <position position="58"/>
    </location>
</feature>
<gene>
    <name evidence="15" type="ORF">FHG85_07245</name>
</gene>
<dbReference type="Proteomes" id="UP000500961">
    <property type="component" value="Chromosome"/>
</dbReference>
<keyword evidence="12" id="KW-0175">Coiled coil</keyword>
<dbReference type="Gene3D" id="1.10.287.130">
    <property type="match status" value="1"/>
</dbReference>
<feature type="modified residue" description="4-aspartylphosphate" evidence="11">
    <location>
        <position position="635"/>
    </location>
</feature>
<dbReference type="InterPro" id="IPR003661">
    <property type="entry name" value="HisK_dim/P_dom"/>
</dbReference>
<evidence type="ECO:0000256" key="1">
    <source>
        <dbReference type="ARBA" id="ARBA00000085"/>
    </source>
</evidence>
<dbReference type="Gene3D" id="3.40.50.2300">
    <property type="match status" value="2"/>
</dbReference>
<keyword evidence="6" id="KW-0418">Kinase</keyword>
<sequence>MMKNKIKVLYIDDNPLDMALVKDALLKGHSNFLLHEVKNREELESILKVERFDIVLSDFNILGYEGLQVIDHLKQFYPDTPVIIVTGTGSEEYAVESMKRGAFDYIIKTPKHIQKLPESIKNVLKSAQLEKTKEIIYNISLAVLKTDDLKEFIELVKKELSKIIDTTNFFVALYDNSTNSFSLPFHKDEFDKIDIFPKEKTISHYVVKTKKTLLASLSDLKKLEQDGEIKRQGKESLSWLGLPLKVDEKVIGVMVIQSYTDTDAYSPEDIELLEIISAPISLAIQSKQSKDELKKLNQLLTQKNKELTEKIDQINQMVKELERAKEKAEESDKLKSVFLANMSHEIRTPMNSILGFANLLENQNLSEIKQKEYINVINLSAKRLLNTINDLIDISKIEAGQVKLVETETNINKTLNEIYRVFKPEAARKGIVLNIIPTLTDMAADIVADENKLFGILTNLTKNAIKFTDKGSINIGYYVKDNFVEFFVEDSGIGIPSNRIEAVFNRFEQADIEDKRAHQGSGLGLAIAKSYVELMEGKIWVQSTEGKGSTFWFTIPYKVTTNNKAEQLQDPKSQRDESRLKKNLNVLIAEDDEINLLYLQTIVETFSNKMWIAKSGIEAVEMCKQNPEINLVLMDIKMPYMNGYQATQEIRRLNKDLVIIAQTAHALIDDRQKALNAGCDGYIAKPINKEELIELISQFF</sequence>
<dbReference type="InterPro" id="IPR004358">
    <property type="entry name" value="Sig_transdc_His_kin-like_C"/>
</dbReference>
<evidence type="ECO:0000259" key="14">
    <source>
        <dbReference type="PROSITE" id="PS50110"/>
    </source>
</evidence>
<evidence type="ECO:0000313" key="15">
    <source>
        <dbReference type="EMBL" id="QKG80064.1"/>
    </source>
</evidence>
<organism evidence="15 16">
    <name type="scientific">Tenuifilum thalassicum</name>
    <dbReference type="NCBI Taxonomy" id="2590900"/>
    <lineage>
        <taxon>Bacteria</taxon>
        <taxon>Pseudomonadati</taxon>
        <taxon>Bacteroidota</taxon>
        <taxon>Bacteroidia</taxon>
        <taxon>Bacteroidales</taxon>
        <taxon>Tenuifilaceae</taxon>
        <taxon>Tenuifilum</taxon>
    </lineage>
</organism>
<dbReference type="SUPFAM" id="SSF47384">
    <property type="entry name" value="Homodimeric domain of signal transducing histidine kinase"/>
    <property type="match status" value="1"/>
</dbReference>
<dbReference type="SMART" id="SM00065">
    <property type="entry name" value="GAF"/>
    <property type="match status" value="1"/>
</dbReference>
<keyword evidence="4" id="KW-0808">Transferase</keyword>
<feature type="domain" description="Histidine kinase" evidence="13">
    <location>
        <begin position="341"/>
        <end position="559"/>
    </location>
</feature>
<dbReference type="FunFam" id="1.10.287.130:FF:000002">
    <property type="entry name" value="Two-component osmosensing histidine kinase"/>
    <property type="match status" value="1"/>
</dbReference>
<dbReference type="SMART" id="SM00387">
    <property type="entry name" value="HATPase_c"/>
    <property type="match status" value="1"/>
</dbReference>
<dbReference type="InterPro" id="IPR011006">
    <property type="entry name" value="CheY-like_superfamily"/>
</dbReference>
<dbReference type="Pfam" id="PF00512">
    <property type="entry name" value="HisKA"/>
    <property type="match status" value="1"/>
</dbReference>
<name>A0A7D4C0D3_9BACT</name>
<dbReference type="CDD" id="cd00082">
    <property type="entry name" value="HisKA"/>
    <property type="match status" value="1"/>
</dbReference>
<keyword evidence="16" id="KW-1185">Reference proteome</keyword>
<dbReference type="SUPFAM" id="SSF55781">
    <property type="entry name" value="GAF domain-like"/>
    <property type="match status" value="1"/>
</dbReference>
<evidence type="ECO:0000313" key="16">
    <source>
        <dbReference type="Proteomes" id="UP000500961"/>
    </source>
</evidence>
<evidence type="ECO:0000259" key="13">
    <source>
        <dbReference type="PROSITE" id="PS50109"/>
    </source>
</evidence>
<dbReference type="CDD" id="cd00156">
    <property type="entry name" value="REC"/>
    <property type="match status" value="1"/>
</dbReference>
<dbReference type="InterPro" id="IPR036097">
    <property type="entry name" value="HisK_dim/P_sf"/>
</dbReference>
<comment type="subunit">
    <text evidence="9">At low DSF concentrations, interacts with RpfF.</text>
</comment>
<accession>A0A7D4C0D3</accession>
<dbReference type="CDD" id="cd17546">
    <property type="entry name" value="REC_hyHK_CKI1_RcsC-like"/>
    <property type="match status" value="1"/>
</dbReference>
<dbReference type="FunFam" id="3.30.565.10:FF:000010">
    <property type="entry name" value="Sensor histidine kinase RcsC"/>
    <property type="match status" value="1"/>
</dbReference>
<evidence type="ECO:0000256" key="6">
    <source>
        <dbReference type="ARBA" id="ARBA00022777"/>
    </source>
</evidence>
<evidence type="ECO:0000256" key="2">
    <source>
        <dbReference type="ARBA" id="ARBA00012438"/>
    </source>
</evidence>
<dbReference type="InterPro" id="IPR029016">
    <property type="entry name" value="GAF-like_dom_sf"/>
</dbReference>
<feature type="domain" description="Response regulatory" evidence="14">
    <location>
        <begin position="7"/>
        <end position="123"/>
    </location>
</feature>
<dbReference type="Gene3D" id="3.30.450.40">
    <property type="match status" value="1"/>
</dbReference>
<dbReference type="Pfam" id="PF00072">
    <property type="entry name" value="Response_reg"/>
    <property type="match status" value="2"/>
</dbReference>
<keyword evidence="3 11" id="KW-0597">Phosphoprotein</keyword>
<dbReference type="Pfam" id="PF13185">
    <property type="entry name" value="GAF_2"/>
    <property type="match status" value="1"/>
</dbReference>
<dbReference type="InterPro" id="IPR005467">
    <property type="entry name" value="His_kinase_dom"/>
</dbReference>
<dbReference type="SMART" id="SM00448">
    <property type="entry name" value="REC"/>
    <property type="match status" value="2"/>
</dbReference>
<evidence type="ECO:0000256" key="9">
    <source>
        <dbReference type="ARBA" id="ARBA00064003"/>
    </source>
</evidence>
<comment type="catalytic activity">
    <reaction evidence="1">
        <text>ATP + protein L-histidine = ADP + protein N-phospho-L-histidine.</text>
        <dbReference type="EC" id="2.7.13.3"/>
    </reaction>
</comment>
<evidence type="ECO:0000256" key="7">
    <source>
        <dbReference type="ARBA" id="ARBA00022840"/>
    </source>
</evidence>
<dbReference type="Pfam" id="PF02518">
    <property type="entry name" value="HATPase_c"/>
    <property type="match status" value="1"/>
</dbReference>
<evidence type="ECO:0000256" key="11">
    <source>
        <dbReference type="PROSITE-ProRule" id="PRU00169"/>
    </source>
</evidence>
<dbReference type="SUPFAM" id="SSF55874">
    <property type="entry name" value="ATPase domain of HSP90 chaperone/DNA topoisomerase II/histidine kinase"/>
    <property type="match status" value="1"/>
</dbReference>
<evidence type="ECO:0000256" key="8">
    <source>
        <dbReference type="ARBA" id="ARBA00023012"/>
    </source>
</evidence>
<dbReference type="GO" id="GO:0000155">
    <property type="term" value="F:phosphorelay sensor kinase activity"/>
    <property type="evidence" value="ECO:0007669"/>
    <property type="project" value="InterPro"/>
</dbReference>